<keyword evidence="1 3" id="KW-0378">Hydrolase</keyword>
<dbReference type="Gene3D" id="3.30.70.1070">
    <property type="entry name" value="Sporulation related repeat"/>
    <property type="match status" value="1"/>
</dbReference>
<gene>
    <name evidence="3" type="ORF">ACFYKT_09385</name>
</gene>
<evidence type="ECO:0000256" key="1">
    <source>
        <dbReference type="ARBA" id="ARBA00022801"/>
    </source>
</evidence>
<feature type="domain" description="SPOR" evidence="2">
    <location>
        <begin position="198"/>
        <end position="236"/>
    </location>
</feature>
<dbReference type="InterPro" id="IPR007730">
    <property type="entry name" value="SPOR-like_dom"/>
</dbReference>
<dbReference type="CDD" id="cd02696">
    <property type="entry name" value="MurNAc-LAA"/>
    <property type="match status" value="1"/>
</dbReference>
<dbReference type="Proteomes" id="UP001601058">
    <property type="component" value="Unassembled WGS sequence"/>
</dbReference>
<name>A0ABW6K0T8_9BACI</name>
<dbReference type="Pfam" id="PF01520">
    <property type="entry name" value="Amidase_3"/>
    <property type="match status" value="1"/>
</dbReference>
<dbReference type="RefSeq" id="WP_389218724.1">
    <property type="nucleotide sequence ID" value="NZ_JBIACJ010000004.1"/>
</dbReference>
<dbReference type="InterPro" id="IPR036680">
    <property type="entry name" value="SPOR-like_sf"/>
</dbReference>
<dbReference type="InterPro" id="IPR002508">
    <property type="entry name" value="MurNAc-LAA_cat"/>
</dbReference>
<keyword evidence="4" id="KW-1185">Reference proteome</keyword>
<comment type="caution">
    <text evidence="3">The sequence shown here is derived from an EMBL/GenBank/DDBJ whole genome shotgun (WGS) entry which is preliminary data.</text>
</comment>
<dbReference type="GO" id="GO:0008745">
    <property type="term" value="F:N-acetylmuramoyl-L-alanine amidase activity"/>
    <property type="evidence" value="ECO:0007669"/>
    <property type="project" value="UniProtKB-EC"/>
</dbReference>
<proteinExistence type="predicted"/>
<evidence type="ECO:0000313" key="3">
    <source>
        <dbReference type="EMBL" id="MFE8696548.1"/>
    </source>
</evidence>
<dbReference type="SMART" id="SM00646">
    <property type="entry name" value="Ami_3"/>
    <property type="match status" value="1"/>
</dbReference>
<dbReference type="PANTHER" id="PTHR30404:SF0">
    <property type="entry name" value="N-ACETYLMURAMOYL-L-ALANINE AMIDASE AMIC"/>
    <property type="match status" value="1"/>
</dbReference>
<dbReference type="PANTHER" id="PTHR30404">
    <property type="entry name" value="N-ACETYLMURAMOYL-L-ALANINE AMIDASE"/>
    <property type="match status" value="1"/>
</dbReference>
<evidence type="ECO:0000259" key="2">
    <source>
        <dbReference type="PROSITE" id="PS51724"/>
    </source>
</evidence>
<accession>A0ABW6K0T8</accession>
<dbReference type="Gene3D" id="3.40.630.40">
    <property type="entry name" value="Zn-dependent exopeptidases"/>
    <property type="match status" value="1"/>
</dbReference>
<sequence>MKIILDAGHGYSTAGKRSPDGMREYEFNRVVANHAKSLLENYQNVAVYFAHSDDRDVPLKERTDKANQLKVDCYVSIHANAYGSTWNSASGIETYVHPIRPKKTTELAQKIHRNLIISTGLKDRGVKEANFHVLRETDMPAVLAECGFMTNHAEANLLRSDTFRKTCAEAIVKAVADHFNLKAKENAGATPPNPPTPPAQTGTYKVQVGAFKDRKNAEELVDALKKLGYSPFIYVE</sequence>
<dbReference type="SUPFAM" id="SSF53187">
    <property type="entry name" value="Zn-dependent exopeptidases"/>
    <property type="match status" value="1"/>
</dbReference>
<reference evidence="3 4" key="1">
    <citation type="submission" date="2024-08" db="EMBL/GenBank/DDBJ databases">
        <title>Two novel Cytobacillus novel species.</title>
        <authorList>
            <person name="Liu G."/>
        </authorList>
    </citation>
    <scope>NUCLEOTIDE SEQUENCE [LARGE SCALE GENOMIC DNA]</scope>
    <source>
        <strain evidence="3 4">FJAT-53684</strain>
    </source>
</reference>
<dbReference type="SUPFAM" id="SSF110997">
    <property type="entry name" value="Sporulation related repeat"/>
    <property type="match status" value="1"/>
</dbReference>
<protein>
    <submittedName>
        <fullName evidence="3">N-acetylmuramoyl-L-alanine amidase</fullName>
        <ecNumber evidence="3">3.5.1.28</ecNumber>
    </submittedName>
</protein>
<organism evidence="3 4">
    <name type="scientific">Cytobacillus mangrovibacter</name>
    <dbReference type="NCBI Taxonomy" id="3299024"/>
    <lineage>
        <taxon>Bacteria</taxon>
        <taxon>Bacillati</taxon>
        <taxon>Bacillota</taxon>
        <taxon>Bacilli</taxon>
        <taxon>Bacillales</taxon>
        <taxon>Bacillaceae</taxon>
        <taxon>Cytobacillus</taxon>
    </lineage>
</organism>
<evidence type="ECO:0000313" key="4">
    <source>
        <dbReference type="Proteomes" id="UP001601058"/>
    </source>
</evidence>
<dbReference type="InterPro" id="IPR050695">
    <property type="entry name" value="N-acetylmuramoyl_amidase_3"/>
</dbReference>
<dbReference type="PROSITE" id="PS51724">
    <property type="entry name" value="SPOR"/>
    <property type="match status" value="1"/>
</dbReference>
<dbReference type="EC" id="3.5.1.28" evidence="3"/>
<dbReference type="EMBL" id="JBIACJ010000004">
    <property type="protein sequence ID" value="MFE8696548.1"/>
    <property type="molecule type" value="Genomic_DNA"/>
</dbReference>
<dbReference type="Pfam" id="PF05036">
    <property type="entry name" value="SPOR"/>
    <property type="match status" value="1"/>
</dbReference>